<dbReference type="InterPro" id="IPR023765">
    <property type="entry name" value="SBP_5_CS"/>
</dbReference>
<protein>
    <recommendedName>
        <fullName evidence="7">Methyl-accepting transducer domain-containing protein</fullName>
    </recommendedName>
</protein>
<keyword evidence="3" id="KW-0813">Transport</keyword>
<dbReference type="SUPFAM" id="SSF58104">
    <property type="entry name" value="Methyl-accepting chemotaxis protein (MCP) signaling domain"/>
    <property type="match status" value="1"/>
</dbReference>
<keyword evidence="6" id="KW-0175">Coiled coil</keyword>
<evidence type="ECO:0000256" key="1">
    <source>
        <dbReference type="ARBA" id="ARBA00004193"/>
    </source>
</evidence>
<dbReference type="Gene3D" id="3.90.76.10">
    <property type="entry name" value="Dipeptide-binding Protein, Domain 1"/>
    <property type="match status" value="1"/>
</dbReference>
<evidence type="ECO:0000256" key="5">
    <source>
        <dbReference type="PROSITE-ProRule" id="PRU00284"/>
    </source>
</evidence>
<accession>A0A9J6NXB1</accession>
<dbReference type="PROSITE" id="PS50111">
    <property type="entry name" value="CHEMOTAXIS_TRANSDUC_2"/>
    <property type="match status" value="1"/>
</dbReference>
<evidence type="ECO:0000259" key="7">
    <source>
        <dbReference type="PROSITE" id="PS50111"/>
    </source>
</evidence>
<dbReference type="GO" id="GO:0005886">
    <property type="term" value="C:plasma membrane"/>
    <property type="evidence" value="ECO:0007669"/>
    <property type="project" value="UniProtKB-SubCell"/>
</dbReference>
<dbReference type="PROSITE" id="PS01040">
    <property type="entry name" value="SBP_BACTERIAL_5"/>
    <property type="match status" value="1"/>
</dbReference>
<dbReference type="GO" id="GO:0007165">
    <property type="term" value="P:signal transduction"/>
    <property type="evidence" value="ECO:0007669"/>
    <property type="project" value="UniProtKB-KW"/>
</dbReference>
<dbReference type="PANTHER" id="PTHR30290">
    <property type="entry name" value="PERIPLASMIC BINDING COMPONENT OF ABC TRANSPORTER"/>
    <property type="match status" value="1"/>
</dbReference>
<gene>
    <name evidence="8" type="ORF">KDK92_02725</name>
</gene>
<dbReference type="InterPro" id="IPR000914">
    <property type="entry name" value="SBP_5_dom"/>
</dbReference>
<dbReference type="RefSeq" id="WP_250857509.1">
    <property type="nucleotide sequence ID" value="NZ_JAGSOJ010000001.1"/>
</dbReference>
<organism evidence="8 9">
    <name type="scientific">Oceanirhabdus seepicola</name>
    <dbReference type="NCBI Taxonomy" id="2828781"/>
    <lineage>
        <taxon>Bacteria</taxon>
        <taxon>Bacillati</taxon>
        <taxon>Bacillota</taxon>
        <taxon>Clostridia</taxon>
        <taxon>Eubacteriales</taxon>
        <taxon>Clostridiaceae</taxon>
        <taxon>Oceanirhabdus</taxon>
    </lineage>
</organism>
<feature type="coiled-coil region" evidence="6">
    <location>
        <begin position="9"/>
        <end position="71"/>
    </location>
</feature>
<dbReference type="Pfam" id="PF00015">
    <property type="entry name" value="MCPsignal"/>
    <property type="match status" value="1"/>
</dbReference>
<evidence type="ECO:0000256" key="3">
    <source>
        <dbReference type="ARBA" id="ARBA00022448"/>
    </source>
</evidence>
<keyword evidence="4" id="KW-0732">Signal</keyword>
<name>A0A9J6NXB1_9CLOT</name>
<evidence type="ECO:0000256" key="2">
    <source>
        <dbReference type="ARBA" id="ARBA00005695"/>
    </source>
</evidence>
<dbReference type="GO" id="GO:0015833">
    <property type="term" value="P:peptide transport"/>
    <property type="evidence" value="ECO:0007669"/>
    <property type="project" value="TreeGrafter"/>
</dbReference>
<proteinExistence type="inferred from homology"/>
<dbReference type="GO" id="GO:0004888">
    <property type="term" value="F:transmembrane signaling receptor activity"/>
    <property type="evidence" value="ECO:0007669"/>
    <property type="project" value="InterPro"/>
</dbReference>
<keyword evidence="5" id="KW-0807">Transducer</keyword>
<dbReference type="Gene3D" id="1.10.287.950">
    <property type="entry name" value="Methyl-accepting chemotaxis protein"/>
    <property type="match status" value="1"/>
</dbReference>
<comment type="caution">
    <text evidence="8">The sequence shown here is derived from an EMBL/GenBank/DDBJ whole genome shotgun (WGS) entry which is preliminary data.</text>
</comment>
<dbReference type="GO" id="GO:1904680">
    <property type="term" value="F:peptide transmembrane transporter activity"/>
    <property type="evidence" value="ECO:0007669"/>
    <property type="project" value="TreeGrafter"/>
</dbReference>
<dbReference type="InterPro" id="IPR004089">
    <property type="entry name" value="MCPsignal_dom"/>
</dbReference>
<dbReference type="InterPro" id="IPR039424">
    <property type="entry name" value="SBP_5"/>
</dbReference>
<comment type="subcellular location">
    <subcellularLocation>
        <location evidence="1">Cell membrane</location>
        <topology evidence="1">Lipid-anchor</topology>
    </subcellularLocation>
</comment>
<evidence type="ECO:0000256" key="4">
    <source>
        <dbReference type="ARBA" id="ARBA00022729"/>
    </source>
</evidence>
<dbReference type="Gene3D" id="3.10.105.10">
    <property type="entry name" value="Dipeptide-binding Protein, Domain 3"/>
    <property type="match status" value="1"/>
</dbReference>
<dbReference type="PANTHER" id="PTHR30290:SF9">
    <property type="entry name" value="OLIGOPEPTIDE-BINDING PROTEIN APPA"/>
    <property type="match status" value="1"/>
</dbReference>
<keyword evidence="9" id="KW-1185">Reference proteome</keyword>
<evidence type="ECO:0000313" key="9">
    <source>
        <dbReference type="Proteomes" id="UP001056429"/>
    </source>
</evidence>
<dbReference type="SUPFAM" id="SSF53850">
    <property type="entry name" value="Periplasmic binding protein-like II"/>
    <property type="match status" value="1"/>
</dbReference>
<evidence type="ECO:0000313" key="8">
    <source>
        <dbReference type="EMBL" id="MCM1988638.1"/>
    </source>
</evidence>
<dbReference type="PRINTS" id="PR00260">
    <property type="entry name" value="CHEMTRNSDUCR"/>
</dbReference>
<dbReference type="InterPro" id="IPR004090">
    <property type="entry name" value="Chemotax_Me-accpt_rcpt"/>
</dbReference>
<sequence>MAITKFRKKRNEENKIVSEKKDFQEFENQNNRLRKLINKQKSQSIMTERILKEAEDAIESTEILLKSVEEINVQMDKHSENIDKTINVSSEVGAFSEEVCASVEESMAVVEESLNKAEEGKRSLDEIMESFLNIKQTVENMSGAMNKLSEKSNEIKGIVDIIKQISKTTHLLSLNANIEAARAGEAGRGFTIVAQEVKKLANSSSESADNINTIIDEMAYVTNETLDIVEQGVETVEESTLAVEKSGIAFGDIVTSIEKAKNISNQINQVMSEQADKNQYMMTVIDDMVKVSDRVKVFNENISINADKQNAVLNILESAIKNLNEMSEQKISEASNEKNRCRIAIAKPSTFDPAMITEAESTKISSAIHSGLAKFGIGTDVVGSIARTWHVEEDNLTWNFNLRRDMKFHNGRNITADDVKFSFERLLSKELNSPNRWFLEMIDGSDEYFEGKASSVLGIRVEGKYNIKIKLKYAYNTFINNLAHCSCSIIPKEDTSSKDVGLIGAGAFKSVSKTEDGLILEKFEEYSLGQALIDRIEIYFKVEKSLDKFVAGELDYIGVDKNNIEKLKNEGYKIEKVECVGGRFLAMNFNNSNSIVHNKKVRQAINYCVDRERIVKEVFGEMEIVSRGAFPNSLTNYRTKAYEKNLKKAKDLMSVSGINSGTLTMSVTPGTGNQERISAILKENLKEIGIQVKTCEVNGNYFQKSASNSSCDVFLYGWIGDSGTSDNFIQPLIDKNSAMNFGNYHNQEIVEMLENARKTKNPYKYNEIMNDIESKIIDDSPWIFLSTICTSYACKNNIKGLKVHPLNIIKFDDIWIEE</sequence>
<reference evidence="8" key="2">
    <citation type="submission" date="2021-04" db="EMBL/GenBank/DDBJ databases">
        <authorList>
            <person name="Dong X."/>
        </authorList>
    </citation>
    <scope>NUCLEOTIDE SEQUENCE</scope>
    <source>
        <strain evidence="8">ZWT</strain>
    </source>
</reference>
<feature type="domain" description="Methyl-accepting transducer" evidence="7">
    <location>
        <begin position="53"/>
        <end position="289"/>
    </location>
</feature>
<dbReference type="Proteomes" id="UP001056429">
    <property type="component" value="Unassembled WGS sequence"/>
</dbReference>
<dbReference type="GO" id="GO:0006935">
    <property type="term" value="P:chemotaxis"/>
    <property type="evidence" value="ECO:0007669"/>
    <property type="project" value="InterPro"/>
</dbReference>
<dbReference type="EMBL" id="JAGSOJ010000001">
    <property type="protein sequence ID" value="MCM1988638.1"/>
    <property type="molecule type" value="Genomic_DNA"/>
</dbReference>
<dbReference type="Pfam" id="PF00496">
    <property type="entry name" value="SBP_bac_5"/>
    <property type="match status" value="1"/>
</dbReference>
<dbReference type="SMART" id="SM00283">
    <property type="entry name" value="MA"/>
    <property type="match status" value="1"/>
</dbReference>
<dbReference type="CDD" id="cd00995">
    <property type="entry name" value="PBP2_NikA_DppA_OppA_like"/>
    <property type="match status" value="1"/>
</dbReference>
<evidence type="ECO:0000256" key="6">
    <source>
        <dbReference type="SAM" id="Coils"/>
    </source>
</evidence>
<reference evidence="8" key="1">
    <citation type="journal article" date="2021" name="mSystems">
        <title>Bacteria and Archaea Synergistically Convert Glycine Betaine to Biogenic Methane in the Formosa Cold Seep of the South China Sea.</title>
        <authorList>
            <person name="Li L."/>
            <person name="Zhang W."/>
            <person name="Zhang S."/>
            <person name="Song L."/>
            <person name="Sun Q."/>
            <person name="Zhang H."/>
            <person name="Xiang H."/>
            <person name="Dong X."/>
        </authorList>
    </citation>
    <scope>NUCLEOTIDE SEQUENCE</scope>
    <source>
        <strain evidence="8">ZWT</strain>
    </source>
</reference>
<dbReference type="AlphaFoldDB" id="A0A9J6NXB1"/>
<feature type="coiled-coil region" evidence="6">
    <location>
        <begin position="306"/>
        <end position="340"/>
    </location>
</feature>
<dbReference type="Gene3D" id="3.40.190.10">
    <property type="entry name" value="Periplasmic binding protein-like II"/>
    <property type="match status" value="1"/>
</dbReference>
<comment type="similarity">
    <text evidence="2">Belongs to the bacterial solute-binding protein 5 family.</text>
</comment>